<evidence type="ECO:0000256" key="6">
    <source>
        <dbReference type="ARBA" id="ARBA00022806"/>
    </source>
</evidence>
<name>A0A1G4HYF1_TRYEQ</name>
<dbReference type="PANTHER" id="PTHR47642">
    <property type="entry name" value="ATP-DEPENDENT DNA HELICASE"/>
    <property type="match status" value="1"/>
</dbReference>
<keyword evidence="10" id="KW-0227">DNA damage</keyword>
<feature type="compositionally biased region" description="Polar residues" evidence="11">
    <location>
        <begin position="173"/>
        <end position="182"/>
    </location>
</feature>
<accession>A0A1G4HYF1</accession>
<dbReference type="GO" id="GO:0016887">
    <property type="term" value="F:ATP hydrolysis activity"/>
    <property type="evidence" value="ECO:0007669"/>
    <property type="project" value="RHEA"/>
</dbReference>
<evidence type="ECO:0000313" key="14">
    <source>
        <dbReference type="Proteomes" id="UP000195570"/>
    </source>
</evidence>
<keyword evidence="5 10" id="KW-0378">Hydrolase</keyword>
<protein>
    <recommendedName>
        <fullName evidence="10">ATP-dependent DNA helicase</fullName>
        <ecNumber evidence="10">5.6.2.3</ecNumber>
    </recommendedName>
</protein>
<dbReference type="GO" id="GO:0005524">
    <property type="term" value="F:ATP binding"/>
    <property type="evidence" value="ECO:0007669"/>
    <property type="project" value="UniProtKB-KW"/>
</dbReference>
<comment type="cofactor">
    <cofactor evidence="1 10">
        <name>Mg(2+)</name>
        <dbReference type="ChEBI" id="CHEBI:18420"/>
    </cofactor>
</comment>
<keyword evidence="4 10" id="KW-0547">Nucleotide-binding</keyword>
<feature type="region of interest" description="Disordered" evidence="11">
    <location>
        <begin position="146"/>
        <end position="182"/>
    </location>
</feature>
<dbReference type="AlphaFoldDB" id="A0A1G4HYF1"/>
<evidence type="ECO:0000256" key="2">
    <source>
        <dbReference type="ARBA" id="ARBA00009781"/>
    </source>
</evidence>
<dbReference type="InterPro" id="IPR051055">
    <property type="entry name" value="PIF1_helicase"/>
</dbReference>
<evidence type="ECO:0000256" key="3">
    <source>
        <dbReference type="ARBA" id="ARBA00011245"/>
    </source>
</evidence>
<evidence type="ECO:0000256" key="7">
    <source>
        <dbReference type="ARBA" id="ARBA00022840"/>
    </source>
</evidence>
<dbReference type="InterPro" id="IPR003840">
    <property type="entry name" value="DNA_helicase_dom"/>
</dbReference>
<evidence type="ECO:0000256" key="9">
    <source>
        <dbReference type="ARBA" id="ARBA00048954"/>
    </source>
</evidence>
<proteinExistence type="inferred from homology"/>
<feature type="compositionally biased region" description="Polar residues" evidence="11">
    <location>
        <begin position="23"/>
        <end position="43"/>
    </location>
</feature>
<dbReference type="Pfam" id="PF05970">
    <property type="entry name" value="PIF1"/>
    <property type="match status" value="1"/>
</dbReference>
<dbReference type="Gene3D" id="3.40.50.300">
    <property type="entry name" value="P-loop containing nucleotide triphosphate hydrolases"/>
    <property type="match status" value="1"/>
</dbReference>
<dbReference type="Pfam" id="PF02689">
    <property type="entry name" value="Herpes_Helicase"/>
    <property type="match status" value="1"/>
</dbReference>
<dbReference type="GO" id="GO:0006310">
    <property type="term" value="P:DNA recombination"/>
    <property type="evidence" value="ECO:0007669"/>
    <property type="project" value="UniProtKB-KW"/>
</dbReference>
<dbReference type="EMBL" id="CZPT02000043">
    <property type="protein sequence ID" value="SCU64317.1"/>
    <property type="molecule type" value="Genomic_DNA"/>
</dbReference>
<dbReference type="Proteomes" id="UP000195570">
    <property type="component" value="Unassembled WGS sequence"/>
</dbReference>
<dbReference type="EC" id="5.6.2.3" evidence="10"/>
<dbReference type="PANTHER" id="PTHR47642:SF7">
    <property type="entry name" value="ATP-DEPENDENT DNA HELICASE PIF1"/>
    <property type="match status" value="1"/>
</dbReference>
<dbReference type="InterPro" id="IPR027417">
    <property type="entry name" value="P-loop_NTPase"/>
</dbReference>
<comment type="similarity">
    <text evidence="2">Belongs to the helicase family. PIF1 subfamily.</text>
</comment>
<evidence type="ECO:0000256" key="1">
    <source>
        <dbReference type="ARBA" id="ARBA00001946"/>
    </source>
</evidence>
<feature type="region of interest" description="Disordered" evidence="11">
    <location>
        <begin position="20"/>
        <end position="43"/>
    </location>
</feature>
<sequence>MWDGPLRSRQNLRTVAKLRSSGCPLTQSAIHPTTTSPSEGETASEILQGQASAGYIEEQQLPATSSQLEMSGDSNAASDNNAVIMTKRQRDDLSQASQAEVLSRLRTEDAQGPAENNGAQSDLALHSCDMEERVDSSKLNLNHVTVNKHSPPASKSAGISQQNDDGGCGASENVDNTTTAASKQRGKLLLDSSSSNCTPKQQAQQAVTQVPEWELSHEQERIFDIVVNHRRSVFLTGGAGTGKSHLLRAIIAALPLSTTFVTATTGLAALNLGGTTLHSFSGCGFVDQHTSTHQMVYRNVLGRKKARANWRKCRVLVVDEVSMLDAWFFDMLEYVARHIRGCRKPFGGIQLVLSGDFLQLPPVNKHSPKQETRLCFEAKSWPRVNPLVCTLSHQFRQKDKEFFSLLNEVRVGALTAPSLGLLSSLSVITTVSFVDEEKLKLKREVGAEAVDIITDSKGRTRRQRQDGFTILRARRSEVDAINTEKFGELDTEIYSYKGAHRGEGHFPSDLPSTVSVRAGCRVMLLANLDLSAGLANGSIGTVESFVSSKLHQTANPSTKDDLQHLADHMMLPVVRFDHKGKQGPGDGGGAAAGRLVVIEPHRWTMRQGDSDVSCSIQIPLQLAYAITIHKSQGMSLSHVNVDFAGIFEEGQAYVALSRCTDVANLVIENFDAQRVNPNIKALAYYRALEFVGTEHREAEKKLIDNGNKMNPWGPYDVEDFEASDDDNGGAVKKEVVENLTYDAENISCMVEQFRQRYMPQYIMFSTLRRRVLSNTEDAARVKGALLVMDTTSLLALTNMTGPTSLYQTIFTERGNMMRVPRVVKEELLFLASTDVKEVSSVTTPTLHSFCSTCSSTPCSTGFSYDFVEVVSCALSIMENAKCDFLLDEQREGEANSLPPVIQEWRSLSPLLMLNSSPDTGEKDAPSVIGFGERSREQHHSTLMFASFLVSRYSGNGAVYVCTETVELAARALAIGLRVCSIAYLCNRARRVN</sequence>
<gene>
    <name evidence="13" type="ORF">TEOVI_000638500</name>
</gene>
<keyword evidence="7 10" id="KW-0067">ATP-binding</keyword>
<evidence type="ECO:0000259" key="12">
    <source>
        <dbReference type="SMART" id="SM00382"/>
    </source>
</evidence>
<evidence type="ECO:0000256" key="5">
    <source>
        <dbReference type="ARBA" id="ARBA00022801"/>
    </source>
</evidence>
<dbReference type="InterPro" id="IPR003593">
    <property type="entry name" value="AAA+_ATPase"/>
</dbReference>
<dbReference type="VEuPathDB" id="TriTrypDB:TEOVI_000638500"/>
<dbReference type="SUPFAM" id="SSF52540">
    <property type="entry name" value="P-loop containing nucleoside triphosphate hydrolases"/>
    <property type="match status" value="2"/>
</dbReference>
<dbReference type="CDD" id="cd18037">
    <property type="entry name" value="DEXSc_Pif1_like"/>
    <property type="match status" value="1"/>
</dbReference>
<dbReference type="InterPro" id="IPR010285">
    <property type="entry name" value="DNA_helicase_pif1-like_DEAD"/>
</dbReference>
<dbReference type="GO" id="GO:0043139">
    <property type="term" value="F:5'-3' DNA helicase activity"/>
    <property type="evidence" value="ECO:0007669"/>
    <property type="project" value="UniProtKB-EC"/>
</dbReference>
<reference evidence="13" key="1">
    <citation type="submission" date="2016-09" db="EMBL/GenBank/DDBJ databases">
        <authorList>
            <person name="Hebert L."/>
            <person name="Moumen B."/>
        </authorList>
    </citation>
    <scope>NUCLEOTIDE SEQUENCE [LARGE SCALE GENOMIC DNA]</scope>
    <source>
        <strain evidence="13">OVI</strain>
    </source>
</reference>
<evidence type="ECO:0000256" key="10">
    <source>
        <dbReference type="RuleBase" id="RU363044"/>
    </source>
</evidence>
<dbReference type="RefSeq" id="XP_067076097.1">
    <property type="nucleotide sequence ID" value="XM_067219996.1"/>
</dbReference>
<keyword evidence="14" id="KW-1185">Reference proteome</keyword>
<feature type="domain" description="AAA+ ATPase" evidence="12">
    <location>
        <begin position="229"/>
        <end position="459"/>
    </location>
</feature>
<dbReference type="FunFam" id="3.40.50.300:FF:002849">
    <property type="entry name" value="ATP-dependent DNA helicase"/>
    <property type="match status" value="1"/>
</dbReference>
<dbReference type="GO" id="GO:0006281">
    <property type="term" value="P:DNA repair"/>
    <property type="evidence" value="ECO:0007669"/>
    <property type="project" value="UniProtKB-KW"/>
</dbReference>
<organism evidence="13 14">
    <name type="scientific">Trypanosoma equiperdum</name>
    <dbReference type="NCBI Taxonomy" id="5694"/>
    <lineage>
        <taxon>Eukaryota</taxon>
        <taxon>Discoba</taxon>
        <taxon>Euglenozoa</taxon>
        <taxon>Kinetoplastea</taxon>
        <taxon>Metakinetoplastina</taxon>
        <taxon>Trypanosomatida</taxon>
        <taxon>Trypanosomatidae</taxon>
        <taxon>Trypanosoma</taxon>
    </lineage>
</organism>
<keyword evidence="10" id="KW-0234">DNA repair</keyword>
<dbReference type="GO" id="GO:0000723">
    <property type="term" value="P:telomere maintenance"/>
    <property type="evidence" value="ECO:0007669"/>
    <property type="project" value="InterPro"/>
</dbReference>
<keyword evidence="8 10" id="KW-0233">DNA recombination</keyword>
<dbReference type="CDD" id="cd18809">
    <property type="entry name" value="SF1_C_RecD"/>
    <property type="match status" value="1"/>
</dbReference>
<comment type="subunit">
    <text evidence="3">Monomer.</text>
</comment>
<dbReference type="SMART" id="SM00382">
    <property type="entry name" value="AAA"/>
    <property type="match status" value="1"/>
</dbReference>
<evidence type="ECO:0000256" key="8">
    <source>
        <dbReference type="ARBA" id="ARBA00023172"/>
    </source>
</evidence>
<comment type="catalytic activity">
    <reaction evidence="9 10">
        <text>ATP + H2O = ADP + phosphate + H(+)</text>
        <dbReference type="Rhea" id="RHEA:13065"/>
        <dbReference type="ChEBI" id="CHEBI:15377"/>
        <dbReference type="ChEBI" id="CHEBI:15378"/>
        <dbReference type="ChEBI" id="CHEBI:30616"/>
        <dbReference type="ChEBI" id="CHEBI:43474"/>
        <dbReference type="ChEBI" id="CHEBI:456216"/>
        <dbReference type="EC" id="5.6.2.3"/>
    </reaction>
</comment>
<comment type="caution">
    <text evidence="13">The sequence shown here is derived from an EMBL/GenBank/DDBJ whole genome shotgun (WGS) entry which is preliminary data.</text>
</comment>
<evidence type="ECO:0000256" key="4">
    <source>
        <dbReference type="ARBA" id="ARBA00022741"/>
    </source>
</evidence>
<evidence type="ECO:0000256" key="11">
    <source>
        <dbReference type="SAM" id="MobiDB-lite"/>
    </source>
</evidence>
<keyword evidence="6 10" id="KW-0347">Helicase</keyword>
<dbReference type="GeneID" id="92380319"/>
<evidence type="ECO:0000313" key="13">
    <source>
        <dbReference type="EMBL" id="SCU64317.1"/>
    </source>
</evidence>